<dbReference type="EMBL" id="FNFB01000034">
    <property type="protein sequence ID" value="SDL98512.1"/>
    <property type="molecule type" value="Genomic_DNA"/>
</dbReference>
<dbReference type="SMART" id="SM00530">
    <property type="entry name" value="HTH_XRE"/>
    <property type="match status" value="1"/>
</dbReference>
<keyword evidence="3" id="KW-1185">Reference proteome</keyword>
<reference evidence="2 3" key="1">
    <citation type="submission" date="2016-10" db="EMBL/GenBank/DDBJ databases">
        <authorList>
            <person name="de Groot N.N."/>
        </authorList>
    </citation>
    <scope>NUCLEOTIDE SEQUENCE [LARGE SCALE GENOMIC DNA]</scope>
    <source>
        <strain evidence="2 3">CGMCC 4.5681</strain>
    </source>
</reference>
<dbReference type="Pfam" id="PF01381">
    <property type="entry name" value="HTH_3"/>
    <property type="match status" value="1"/>
</dbReference>
<dbReference type="RefSeq" id="WP_245740846.1">
    <property type="nucleotide sequence ID" value="NZ_FNFB01000034.1"/>
</dbReference>
<dbReference type="Proteomes" id="UP000198683">
    <property type="component" value="Unassembled WGS sequence"/>
</dbReference>
<organism evidence="2 3">
    <name type="scientific">Nonomuraea maritima</name>
    <dbReference type="NCBI Taxonomy" id="683260"/>
    <lineage>
        <taxon>Bacteria</taxon>
        <taxon>Bacillati</taxon>
        <taxon>Actinomycetota</taxon>
        <taxon>Actinomycetes</taxon>
        <taxon>Streptosporangiales</taxon>
        <taxon>Streptosporangiaceae</taxon>
        <taxon>Nonomuraea</taxon>
    </lineage>
</organism>
<proteinExistence type="predicted"/>
<sequence>MDRDIAALLGIDPDDPEVQRESAAVERDMRLIEALVGVRKQLGLTQAEVAERMGRSQPAVSDFERVGGDPRMSTIRRYALAVGAEVCYIVRTQGMASGTTSAPAHVVIHGAAGAIGAAPTRGAGALELKRAAS</sequence>
<dbReference type="Gene3D" id="1.10.260.40">
    <property type="entry name" value="lambda repressor-like DNA-binding domains"/>
    <property type="match status" value="1"/>
</dbReference>
<evidence type="ECO:0000313" key="2">
    <source>
        <dbReference type="EMBL" id="SDL98512.1"/>
    </source>
</evidence>
<dbReference type="GO" id="GO:0003677">
    <property type="term" value="F:DNA binding"/>
    <property type="evidence" value="ECO:0007669"/>
    <property type="project" value="InterPro"/>
</dbReference>
<protein>
    <submittedName>
        <fullName evidence="2">Helix-turn-helix domain-containing protein</fullName>
    </submittedName>
</protein>
<gene>
    <name evidence="2" type="ORF">SAMN05421874_13466</name>
</gene>
<feature type="domain" description="HTH cro/C1-type" evidence="1">
    <location>
        <begin position="35"/>
        <end position="89"/>
    </location>
</feature>
<dbReference type="InterPro" id="IPR001387">
    <property type="entry name" value="Cro/C1-type_HTH"/>
</dbReference>
<dbReference type="STRING" id="683260.SAMN05421874_13466"/>
<dbReference type="SUPFAM" id="SSF47413">
    <property type="entry name" value="lambda repressor-like DNA-binding domains"/>
    <property type="match status" value="1"/>
</dbReference>
<evidence type="ECO:0000313" key="3">
    <source>
        <dbReference type="Proteomes" id="UP000198683"/>
    </source>
</evidence>
<name>A0A1G9PI20_9ACTN</name>
<dbReference type="AlphaFoldDB" id="A0A1G9PI20"/>
<dbReference type="PROSITE" id="PS50943">
    <property type="entry name" value="HTH_CROC1"/>
    <property type="match status" value="1"/>
</dbReference>
<dbReference type="InterPro" id="IPR010982">
    <property type="entry name" value="Lambda_DNA-bd_dom_sf"/>
</dbReference>
<evidence type="ECO:0000259" key="1">
    <source>
        <dbReference type="PROSITE" id="PS50943"/>
    </source>
</evidence>
<accession>A0A1G9PI20</accession>
<dbReference type="CDD" id="cd00093">
    <property type="entry name" value="HTH_XRE"/>
    <property type="match status" value="1"/>
</dbReference>